<feature type="domain" description="Response regulatory" evidence="7">
    <location>
        <begin position="3"/>
        <end position="119"/>
    </location>
</feature>
<dbReference type="RefSeq" id="WP_376845505.1">
    <property type="nucleotide sequence ID" value="NZ_JBHSFW010000001.1"/>
</dbReference>
<dbReference type="CDD" id="cd19930">
    <property type="entry name" value="REC_DesR-like"/>
    <property type="match status" value="1"/>
</dbReference>
<keyword evidence="2" id="KW-0805">Transcription regulation</keyword>
<evidence type="ECO:0000313" key="8">
    <source>
        <dbReference type="EMBL" id="MFC4617476.1"/>
    </source>
</evidence>
<dbReference type="EMBL" id="JBHSFW010000001">
    <property type="protein sequence ID" value="MFC4617476.1"/>
    <property type="molecule type" value="Genomic_DNA"/>
</dbReference>
<dbReference type="SUPFAM" id="SSF46894">
    <property type="entry name" value="C-terminal effector domain of the bipartite response regulators"/>
    <property type="match status" value="1"/>
</dbReference>
<dbReference type="InterPro" id="IPR016032">
    <property type="entry name" value="Sig_transdc_resp-reg_C-effctor"/>
</dbReference>
<dbReference type="Gene3D" id="3.40.50.2300">
    <property type="match status" value="1"/>
</dbReference>
<dbReference type="SMART" id="SM00421">
    <property type="entry name" value="HTH_LUXR"/>
    <property type="match status" value="1"/>
</dbReference>
<evidence type="ECO:0000256" key="2">
    <source>
        <dbReference type="ARBA" id="ARBA00023015"/>
    </source>
</evidence>
<dbReference type="PROSITE" id="PS50110">
    <property type="entry name" value="RESPONSE_REGULATORY"/>
    <property type="match status" value="1"/>
</dbReference>
<keyword evidence="3" id="KW-0238">DNA-binding</keyword>
<dbReference type="InterPro" id="IPR011006">
    <property type="entry name" value="CheY-like_superfamily"/>
</dbReference>
<organism evidence="8 9">
    <name type="scientific">Camelliibacillus cellulosilyticus</name>
    <dbReference type="NCBI Taxonomy" id="2174486"/>
    <lineage>
        <taxon>Bacteria</taxon>
        <taxon>Bacillati</taxon>
        <taxon>Bacillota</taxon>
        <taxon>Bacilli</taxon>
        <taxon>Bacillales</taxon>
        <taxon>Sporolactobacillaceae</taxon>
        <taxon>Camelliibacillus</taxon>
    </lineage>
</organism>
<dbReference type="PANTHER" id="PTHR43214:SF42">
    <property type="entry name" value="TRANSCRIPTIONAL REGULATORY PROTEIN DESR"/>
    <property type="match status" value="1"/>
</dbReference>
<gene>
    <name evidence="8" type="ORF">ACFO4N_01885</name>
</gene>
<dbReference type="InterPro" id="IPR001789">
    <property type="entry name" value="Sig_transdc_resp-reg_receiver"/>
</dbReference>
<name>A0ABV9GKY1_9BACL</name>
<protein>
    <submittedName>
        <fullName evidence="8">Response regulator</fullName>
    </submittedName>
</protein>
<dbReference type="Pfam" id="PF00196">
    <property type="entry name" value="GerE"/>
    <property type="match status" value="1"/>
</dbReference>
<keyword evidence="4" id="KW-0804">Transcription</keyword>
<dbReference type="PRINTS" id="PR00038">
    <property type="entry name" value="HTHLUXR"/>
</dbReference>
<dbReference type="SMART" id="SM00448">
    <property type="entry name" value="REC"/>
    <property type="match status" value="1"/>
</dbReference>
<dbReference type="InterPro" id="IPR039420">
    <property type="entry name" value="WalR-like"/>
</dbReference>
<evidence type="ECO:0000259" key="7">
    <source>
        <dbReference type="PROSITE" id="PS50110"/>
    </source>
</evidence>
<comment type="caution">
    <text evidence="8">The sequence shown here is derived from an EMBL/GenBank/DDBJ whole genome shotgun (WGS) entry which is preliminary data.</text>
</comment>
<keyword evidence="9" id="KW-1185">Reference proteome</keyword>
<evidence type="ECO:0000256" key="4">
    <source>
        <dbReference type="ARBA" id="ARBA00023163"/>
    </source>
</evidence>
<dbReference type="Pfam" id="PF00072">
    <property type="entry name" value="Response_reg"/>
    <property type="match status" value="1"/>
</dbReference>
<evidence type="ECO:0000256" key="5">
    <source>
        <dbReference type="PROSITE-ProRule" id="PRU00169"/>
    </source>
</evidence>
<evidence type="ECO:0000259" key="6">
    <source>
        <dbReference type="PROSITE" id="PS50043"/>
    </source>
</evidence>
<feature type="domain" description="HTH luxR-type" evidence="6">
    <location>
        <begin position="133"/>
        <end position="198"/>
    </location>
</feature>
<reference evidence="9" key="1">
    <citation type="journal article" date="2019" name="Int. J. Syst. Evol. Microbiol.">
        <title>The Global Catalogue of Microorganisms (GCM) 10K type strain sequencing project: providing services to taxonomists for standard genome sequencing and annotation.</title>
        <authorList>
            <consortium name="The Broad Institute Genomics Platform"/>
            <consortium name="The Broad Institute Genome Sequencing Center for Infectious Disease"/>
            <person name="Wu L."/>
            <person name="Ma J."/>
        </authorList>
    </citation>
    <scope>NUCLEOTIDE SEQUENCE [LARGE SCALE GENOMIC DNA]</scope>
    <source>
        <strain evidence="9">CGMCC 1.16306</strain>
    </source>
</reference>
<dbReference type="PROSITE" id="PS50043">
    <property type="entry name" value="HTH_LUXR_2"/>
    <property type="match status" value="1"/>
</dbReference>
<keyword evidence="1 5" id="KW-0597">Phosphoprotein</keyword>
<dbReference type="SUPFAM" id="SSF52172">
    <property type="entry name" value="CheY-like"/>
    <property type="match status" value="1"/>
</dbReference>
<dbReference type="InterPro" id="IPR000792">
    <property type="entry name" value="Tscrpt_reg_LuxR_C"/>
</dbReference>
<evidence type="ECO:0000313" key="9">
    <source>
        <dbReference type="Proteomes" id="UP001596022"/>
    </source>
</evidence>
<dbReference type="PANTHER" id="PTHR43214">
    <property type="entry name" value="TWO-COMPONENT RESPONSE REGULATOR"/>
    <property type="match status" value="1"/>
</dbReference>
<sequence>MIRVVIAEDQGMLRSALATLLDLEPDIKVVGKASDGAAALDLIRRLDPDVCLLDIDMPKLNGLDVADRLKASAHSCKAVIVTTFARIGYLQRALEANVYGYLLKDTPSDELAAAIRAIVKGKRIFSSDLSFNSLREANPLSERELDILKLAAVGQTSQAIAKTLYLSHGTVRNYISVILQKLNAANRMEAIAVAKEKGWLD</sequence>
<proteinExistence type="predicted"/>
<evidence type="ECO:0000256" key="1">
    <source>
        <dbReference type="ARBA" id="ARBA00022553"/>
    </source>
</evidence>
<dbReference type="Proteomes" id="UP001596022">
    <property type="component" value="Unassembled WGS sequence"/>
</dbReference>
<accession>A0ABV9GKY1</accession>
<evidence type="ECO:0000256" key="3">
    <source>
        <dbReference type="ARBA" id="ARBA00023125"/>
    </source>
</evidence>
<dbReference type="CDD" id="cd06170">
    <property type="entry name" value="LuxR_C_like"/>
    <property type="match status" value="1"/>
</dbReference>
<feature type="modified residue" description="4-aspartylphosphate" evidence="5">
    <location>
        <position position="54"/>
    </location>
</feature>